<keyword evidence="2" id="KW-1185">Reference proteome</keyword>
<dbReference type="EMBL" id="UZAI01005952">
    <property type="protein sequence ID" value="VDO92877.1"/>
    <property type="molecule type" value="Genomic_DNA"/>
</dbReference>
<evidence type="ECO:0000313" key="2">
    <source>
        <dbReference type="Proteomes" id="UP000277204"/>
    </source>
</evidence>
<proteinExistence type="predicted"/>
<evidence type="ECO:0000313" key="1">
    <source>
        <dbReference type="EMBL" id="VDO92877.1"/>
    </source>
</evidence>
<reference evidence="1 2" key="1">
    <citation type="submission" date="2018-11" db="EMBL/GenBank/DDBJ databases">
        <authorList>
            <consortium name="Pathogen Informatics"/>
        </authorList>
    </citation>
    <scope>NUCLEOTIDE SEQUENCE [LARGE SCALE GENOMIC DNA]</scope>
    <source>
        <strain evidence="1 2">Zambia</strain>
    </source>
</reference>
<dbReference type="Proteomes" id="UP000277204">
    <property type="component" value="Unassembled WGS sequence"/>
</dbReference>
<gene>
    <name evidence="1" type="ORF">SMRZ_LOCUS10987</name>
</gene>
<protein>
    <submittedName>
        <fullName evidence="1">Uncharacterized protein</fullName>
    </submittedName>
</protein>
<dbReference type="AlphaFoldDB" id="A0A183M4L2"/>
<organism evidence="1 2">
    <name type="scientific">Schistosoma margrebowiei</name>
    <dbReference type="NCBI Taxonomy" id="48269"/>
    <lineage>
        <taxon>Eukaryota</taxon>
        <taxon>Metazoa</taxon>
        <taxon>Spiralia</taxon>
        <taxon>Lophotrochozoa</taxon>
        <taxon>Platyhelminthes</taxon>
        <taxon>Trematoda</taxon>
        <taxon>Digenea</taxon>
        <taxon>Strigeidida</taxon>
        <taxon>Schistosomatoidea</taxon>
        <taxon>Schistosomatidae</taxon>
        <taxon>Schistosoma</taxon>
    </lineage>
</organism>
<accession>A0A183M4L2</accession>
<sequence>MTDFGFNRIVIGNKPTSSKYLAASKPTSKMHIRPD</sequence>
<name>A0A183M4L2_9TREM</name>